<comment type="caution">
    <text evidence="1">The sequence shown here is derived from an EMBL/GenBank/DDBJ whole genome shotgun (WGS) entry which is preliminary data.</text>
</comment>
<feature type="non-terminal residue" evidence="1">
    <location>
        <position position="1"/>
    </location>
</feature>
<reference evidence="1" key="1">
    <citation type="submission" date="2018-05" db="EMBL/GenBank/DDBJ databases">
        <title>Draft genome of Mucuna pruriens seed.</title>
        <authorList>
            <person name="Nnadi N.E."/>
            <person name="Vos R."/>
            <person name="Hasami M.H."/>
            <person name="Devisetty U.K."/>
            <person name="Aguiy J.C."/>
        </authorList>
    </citation>
    <scope>NUCLEOTIDE SEQUENCE [LARGE SCALE GENOMIC DNA]</scope>
    <source>
        <strain evidence="1">JCA_2017</strain>
    </source>
</reference>
<accession>A0A371E4T8</accession>
<proteinExistence type="predicted"/>
<dbReference type="Proteomes" id="UP000257109">
    <property type="component" value="Unassembled WGS sequence"/>
</dbReference>
<organism evidence="1 2">
    <name type="scientific">Mucuna pruriens</name>
    <name type="common">Velvet bean</name>
    <name type="synonym">Dolichos pruriens</name>
    <dbReference type="NCBI Taxonomy" id="157652"/>
    <lineage>
        <taxon>Eukaryota</taxon>
        <taxon>Viridiplantae</taxon>
        <taxon>Streptophyta</taxon>
        <taxon>Embryophyta</taxon>
        <taxon>Tracheophyta</taxon>
        <taxon>Spermatophyta</taxon>
        <taxon>Magnoliopsida</taxon>
        <taxon>eudicotyledons</taxon>
        <taxon>Gunneridae</taxon>
        <taxon>Pentapetalae</taxon>
        <taxon>rosids</taxon>
        <taxon>fabids</taxon>
        <taxon>Fabales</taxon>
        <taxon>Fabaceae</taxon>
        <taxon>Papilionoideae</taxon>
        <taxon>50 kb inversion clade</taxon>
        <taxon>NPAAA clade</taxon>
        <taxon>indigoferoid/millettioid clade</taxon>
        <taxon>Phaseoleae</taxon>
        <taxon>Mucuna</taxon>
    </lineage>
</organism>
<dbReference type="EMBL" id="QJKJ01016412">
    <property type="protein sequence ID" value="RDX61013.1"/>
    <property type="molecule type" value="Genomic_DNA"/>
</dbReference>
<protein>
    <submittedName>
        <fullName evidence="1">Uncharacterized protein</fullName>
    </submittedName>
</protein>
<dbReference type="AlphaFoldDB" id="A0A371E4T8"/>
<sequence>MSEQDFNKIHHHLFVACVRCILEESNANKYTTFDLSKIIVNEAPNDYEKSVCISSSTLWNSVNRES</sequence>
<gene>
    <name evidence="1" type="ORF">CR513_60797</name>
</gene>
<keyword evidence="2" id="KW-1185">Reference proteome</keyword>
<evidence type="ECO:0000313" key="2">
    <source>
        <dbReference type="Proteomes" id="UP000257109"/>
    </source>
</evidence>
<evidence type="ECO:0000313" key="1">
    <source>
        <dbReference type="EMBL" id="RDX61013.1"/>
    </source>
</evidence>
<name>A0A371E4T8_MUCPR</name>